<organism evidence="1 2">
    <name type="scientific">Pseudoalteromonas nigrifaciens</name>
    <dbReference type="NCBI Taxonomy" id="28109"/>
    <lineage>
        <taxon>Bacteria</taxon>
        <taxon>Pseudomonadati</taxon>
        <taxon>Pseudomonadota</taxon>
        <taxon>Gammaproteobacteria</taxon>
        <taxon>Alteromonadales</taxon>
        <taxon>Pseudoalteromonadaceae</taxon>
        <taxon>Pseudoalteromonas</taxon>
    </lineage>
</organism>
<sequence>MNNDVLEIIEYLTSKKDELASQLESLVDEYWVTWRDTNRNIISQSGNPDSVARVGAVAPSIRVYATKAHDRIILRWRIYENSWARLNAAKQDKQTLRYAKEIKRNKDGTTSCFKLTKEAVSWEVEQIDRFLSEAEPVITLINSIHQSLKLLNKLNTKATTEL</sequence>
<gene>
    <name evidence="1" type="ORF">PNIG_p0009</name>
</gene>
<reference evidence="1 2" key="1">
    <citation type="submission" date="2015-03" db="EMBL/GenBank/DDBJ databases">
        <authorList>
            <person name="Xie B.-B."/>
            <person name="Rong J.-C."/>
            <person name="Qin Q.-L."/>
            <person name="Zhang Y.-Z."/>
        </authorList>
    </citation>
    <scope>NUCLEOTIDE SEQUENCE [LARGE SCALE GENOMIC DNA]</scope>
    <source>
        <strain evidence="1 2">KMM 661</strain>
        <plasmid evidence="1 2">unnamed</plasmid>
    </source>
</reference>
<proteinExistence type="predicted"/>
<evidence type="ECO:0000313" key="1">
    <source>
        <dbReference type="EMBL" id="ASM56293.1"/>
    </source>
</evidence>
<dbReference type="AlphaFoldDB" id="A0AAC9UM63"/>
<dbReference type="EMBL" id="CP011038">
    <property type="protein sequence ID" value="ASM56293.1"/>
    <property type="molecule type" value="Genomic_DNA"/>
</dbReference>
<keyword evidence="1" id="KW-0614">Plasmid</keyword>
<dbReference type="GeneID" id="300943879"/>
<dbReference type="Proteomes" id="UP000198329">
    <property type="component" value="Plasmid unnamed"/>
</dbReference>
<evidence type="ECO:0000313" key="2">
    <source>
        <dbReference type="Proteomes" id="UP000198329"/>
    </source>
</evidence>
<dbReference type="RefSeq" id="WP_089369342.1">
    <property type="nucleotide sequence ID" value="NZ_BJXZ01000092.1"/>
</dbReference>
<dbReference type="KEGG" id="png:PNIG_p0009"/>
<accession>A0AAC9UM63</accession>
<name>A0AAC9UM63_9GAMM</name>
<keyword evidence="2" id="KW-1185">Reference proteome</keyword>
<geneLocation type="plasmid" evidence="1 2">
    <name>unnamed</name>
</geneLocation>
<protein>
    <submittedName>
        <fullName evidence="1">Uncharacterized protein</fullName>
    </submittedName>
</protein>